<evidence type="ECO:0000313" key="3">
    <source>
        <dbReference type="EMBL" id="KAK7068861.1"/>
    </source>
</evidence>
<evidence type="ECO:0000256" key="1">
    <source>
        <dbReference type="ARBA" id="ARBA00010728"/>
    </source>
</evidence>
<dbReference type="AlphaFoldDB" id="A0AAN8WRD1"/>
<dbReference type="GO" id="GO:0005524">
    <property type="term" value="F:ATP binding"/>
    <property type="evidence" value="ECO:0007669"/>
    <property type="project" value="InterPro"/>
</dbReference>
<accession>A0AAN8WRD1</accession>
<dbReference type="InterPro" id="IPR045864">
    <property type="entry name" value="aa-tRNA-synth_II/BPL/LPL"/>
</dbReference>
<sequence>MASLVHVENLLPKMITVIDGTSQDISNKSSPALLSSLLYTVEPLIAILRCSLTPFANRNVYRIASPSEDVCLSGTAEMAIGGYLRDKVFSHQDLPLMMAAVSRCYRAETSSVSEERGIYRVHYFTKVEMFGVTPSETGKESQNLHSKFTLIQQALFSQLGIHFQPAYRPALLHDA</sequence>
<dbReference type="InterPro" id="IPR002314">
    <property type="entry name" value="aa-tRNA-synt_IIb"/>
</dbReference>
<comment type="similarity">
    <text evidence="1">Belongs to the class-II aminoacyl-tRNA synthetase family. Type-1 seryl-tRNA synthetase subfamily.</text>
</comment>
<keyword evidence="3" id="KW-0436">Ligase</keyword>
<evidence type="ECO:0000313" key="4">
    <source>
        <dbReference type="Proteomes" id="UP001381693"/>
    </source>
</evidence>
<organism evidence="3 4">
    <name type="scientific">Halocaridina rubra</name>
    <name type="common">Hawaiian red shrimp</name>
    <dbReference type="NCBI Taxonomy" id="373956"/>
    <lineage>
        <taxon>Eukaryota</taxon>
        <taxon>Metazoa</taxon>
        <taxon>Ecdysozoa</taxon>
        <taxon>Arthropoda</taxon>
        <taxon>Crustacea</taxon>
        <taxon>Multicrustacea</taxon>
        <taxon>Malacostraca</taxon>
        <taxon>Eumalacostraca</taxon>
        <taxon>Eucarida</taxon>
        <taxon>Decapoda</taxon>
        <taxon>Pleocyemata</taxon>
        <taxon>Caridea</taxon>
        <taxon>Atyoidea</taxon>
        <taxon>Atyidae</taxon>
        <taxon>Halocaridina</taxon>
    </lineage>
</organism>
<dbReference type="InterPro" id="IPR002317">
    <property type="entry name" value="Ser-tRNA-ligase_type_1"/>
</dbReference>
<dbReference type="Pfam" id="PF00587">
    <property type="entry name" value="tRNA-synt_2b"/>
    <property type="match status" value="1"/>
</dbReference>
<dbReference type="EC" id="6.1.1.11" evidence="3"/>
<dbReference type="Proteomes" id="UP001381693">
    <property type="component" value="Unassembled WGS sequence"/>
</dbReference>
<protein>
    <submittedName>
        <fullName evidence="3">Seryl-tRNA synthetase</fullName>
        <ecNumber evidence="3">6.1.1.11</ecNumber>
    </submittedName>
</protein>
<proteinExistence type="inferred from homology"/>
<reference evidence="3 4" key="1">
    <citation type="submission" date="2023-11" db="EMBL/GenBank/DDBJ databases">
        <title>Halocaridina rubra genome assembly.</title>
        <authorList>
            <person name="Smith C."/>
        </authorList>
    </citation>
    <scope>NUCLEOTIDE SEQUENCE [LARGE SCALE GENOMIC DNA]</scope>
    <source>
        <strain evidence="3">EP-1</strain>
        <tissue evidence="3">Whole</tissue>
    </source>
</reference>
<gene>
    <name evidence="3" type="primary">SARS2_1</name>
    <name evidence="3" type="ORF">SK128_004280</name>
</gene>
<name>A0AAN8WRD1_HALRR</name>
<dbReference type="PANTHER" id="PTHR11778">
    <property type="entry name" value="SERYL-TRNA SYNTHETASE"/>
    <property type="match status" value="1"/>
</dbReference>
<evidence type="ECO:0000259" key="2">
    <source>
        <dbReference type="Pfam" id="PF00587"/>
    </source>
</evidence>
<dbReference type="EMBL" id="JAXCGZ010017099">
    <property type="protein sequence ID" value="KAK7068861.1"/>
    <property type="molecule type" value="Genomic_DNA"/>
</dbReference>
<dbReference type="SUPFAM" id="SSF55681">
    <property type="entry name" value="Class II aaRS and biotin synthetases"/>
    <property type="match status" value="1"/>
</dbReference>
<keyword evidence="4" id="KW-1185">Reference proteome</keyword>
<dbReference type="Gene3D" id="3.30.930.10">
    <property type="entry name" value="Bira Bifunctional Protein, Domain 2"/>
    <property type="match status" value="1"/>
</dbReference>
<dbReference type="GO" id="GO:0004828">
    <property type="term" value="F:serine-tRNA ligase activity"/>
    <property type="evidence" value="ECO:0007669"/>
    <property type="project" value="UniProtKB-EC"/>
</dbReference>
<dbReference type="GO" id="GO:0006434">
    <property type="term" value="P:seryl-tRNA aminoacylation"/>
    <property type="evidence" value="ECO:0007669"/>
    <property type="project" value="InterPro"/>
</dbReference>
<comment type="caution">
    <text evidence="3">The sequence shown here is derived from an EMBL/GenBank/DDBJ whole genome shotgun (WGS) entry which is preliminary data.</text>
</comment>
<feature type="domain" description="Aminoacyl-tRNA synthetase class II (G/ P/ S/T)" evidence="2">
    <location>
        <begin position="61"/>
        <end position="163"/>
    </location>
</feature>